<dbReference type="RefSeq" id="XP_056471193.1">
    <property type="nucleotide sequence ID" value="XM_056620387.1"/>
</dbReference>
<dbReference type="GeneID" id="81359366"/>
<keyword evidence="4" id="KW-1185">Reference proteome</keyword>
<evidence type="ECO:0000313" key="4">
    <source>
        <dbReference type="Proteomes" id="UP001149074"/>
    </source>
</evidence>
<sequence>MGDDTLTTAAAKFIAEKQKAHREETAKAEIRKLEESNELVHLKDLLTEYEKQIGQHSDQEEEIQNLRRSVYEELRVARTREHYIKRLEKDHEEIQEQRQDAERREAQLKEELDFMGHRIVTLEKELDRMFEAKLITENITSNLLREEIGKWKQLRDTLLDLQPEKTFWETVEMFDRFMTMTLKLSQNADKVFQEGVVGTEAQRAKHVRFNGQSMAANFYETPIPDQPTTVSNLGQPSSHYDPDLHYSRATGPSNTGYQTVAQFLDASLEPRDLQFHTHMDRQIPTSSESDFWQQIADETWQRAVTLAAGPMEGVETSPPYTIYDRTSSSGPDPEEWKFKLPFTKDDHDCEGWPLGKRLKRDLPISKLDMMNTTKPLLNLLQLQPSSMTTKSPFTHPKLQLRPSVVHKYLKRDDEHALLFRGTKIRGHFPERVSKVARVRSSLSARCVPSWNRGMSLSPLSNISDEKLIEEKLIQIANVRMPAEWPKSPTPEADDRHILVRDRDRNGRPFRRQWRQIRKRPQVVLMPLLGLVLILCVMHLTREYLLYQRFIAFNTTSDRMMHRMRRAQAEFRPPVDRYVQREWRRWLDVDRVALQ</sequence>
<feature type="coiled-coil region" evidence="1">
    <location>
        <begin position="32"/>
        <end position="125"/>
    </location>
</feature>
<dbReference type="Proteomes" id="UP001149074">
    <property type="component" value="Unassembled WGS sequence"/>
</dbReference>
<dbReference type="AlphaFoldDB" id="A0A9W9EWJ7"/>
<evidence type="ECO:0000313" key="3">
    <source>
        <dbReference type="EMBL" id="KAJ5089211.1"/>
    </source>
</evidence>
<protein>
    <submittedName>
        <fullName evidence="3">Uncharacterized protein</fullName>
    </submittedName>
</protein>
<dbReference type="OrthoDB" id="4362991at2759"/>
<keyword evidence="2" id="KW-0812">Transmembrane</keyword>
<proteinExistence type="predicted"/>
<accession>A0A9W9EWJ7</accession>
<evidence type="ECO:0000256" key="2">
    <source>
        <dbReference type="SAM" id="Phobius"/>
    </source>
</evidence>
<comment type="caution">
    <text evidence="3">The sequence shown here is derived from an EMBL/GenBank/DDBJ whole genome shotgun (WGS) entry which is preliminary data.</text>
</comment>
<organism evidence="3 4">
    <name type="scientific">Penicillium argentinense</name>
    <dbReference type="NCBI Taxonomy" id="1131581"/>
    <lineage>
        <taxon>Eukaryota</taxon>
        <taxon>Fungi</taxon>
        <taxon>Dikarya</taxon>
        <taxon>Ascomycota</taxon>
        <taxon>Pezizomycotina</taxon>
        <taxon>Eurotiomycetes</taxon>
        <taxon>Eurotiomycetidae</taxon>
        <taxon>Eurotiales</taxon>
        <taxon>Aspergillaceae</taxon>
        <taxon>Penicillium</taxon>
    </lineage>
</organism>
<reference evidence="3" key="1">
    <citation type="submission" date="2022-11" db="EMBL/GenBank/DDBJ databases">
        <authorList>
            <person name="Petersen C."/>
        </authorList>
    </citation>
    <scope>NUCLEOTIDE SEQUENCE</scope>
    <source>
        <strain evidence="3">IBT 30761</strain>
    </source>
</reference>
<dbReference type="EMBL" id="JAPQKI010000009">
    <property type="protein sequence ID" value="KAJ5089211.1"/>
    <property type="molecule type" value="Genomic_DNA"/>
</dbReference>
<keyword evidence="2" id="KW-1133">Transmembrane helix</keyword>
<gene>
    <name evidence="3" type="ORF">N7532_007895</name>
</gene>
<keyword evidence="2" id="KW-0472">Membrane</keyword>
<keyword evidence="1" id="KW-0175">Coiled coil</keyword>
<reference evidence="3" key="2">
    <citation type="journal article" date="2023" name="IMA Fungus">
        <title>Comparative genomic study of the Penicillium genus elucidates a diverse pangenome and 15 lateral gene transfer events.</title>
        <authorList>
            <person name="Petersen C."/>
            <person name="Sorensen T."/>
            <person name="Nielsen M.R."/>
            <person name="Sondergaard T.E."/>
            <person name="Sorensen J.L."/>
            <person name="Fitzpatrick D.A."/>
            <person name="Frisvad J.C."/>
            <person name="Nielsen K.L."/>
        </authorList>
    </citation>
    <scope>NUCLEOTIDE SEQUENCE</scope>
    <source>
        <strain evidence="3">IBT 30761</strain>
    </source>
</reference>
<evidence type="ECO:0000256" key="1">
    <source>
        <dbReference type="SAM" id="Coils"/>
    </source>
</evidence>
<feature type="transmembrane region" description="Helical" evidence="2">
    <location>
        <begin position="522"/>
        <end position="540"/>
    </location>
</feature>
<name>A0A9W9EWJ7_9EURO</name>